<dbReference type="InterPro" id="IPR011992">
    <property type="entry name" value="EF-hand-dom_pair"/>
</dbReference>
<dbReference type="InterPro" id="IPR002048">
    <property type="entry name" value="EF_hand_dom"/>
</dbReference>
<dbReference type="STRING" id="1230383.A0A1M8ABH5"/>
<sequence length="153" mass="16790">MGEANPLASLSPLQIKQLQRVFYALDKDLDGRVSEANVADVLGHLGSTDAEAEAHACFADAPATLEMMSFLTHMARILARVGDAHSLAEAFASFDEKDEGMIDRRDLHEILGHDPALIAAWEVPAFMDRAQKRFDYRKLVTTLGMCAWSDVSA</sequence>
<keyword evidence="4" id="KW-1185">Reference proteome</keyword>
<name>A0A1M8ABH5_MALS4</name>
<dbReference type="Gene3D" id="1.10.238.10">
    <property type="entry name" value="EF-hand"/>
    <property type="match status" value="1"/>
</dbReference>
<feature type="domain" description="EF-hand" evidence="2">
    <location>
        <begin position="13"/>
        <end position="48"/>
    </location>
</feature>
<dbReference type="PROSITE" id="PS50222">
    <property type="entry name" value="EF_HAND_2"/>
    <property type="match status" value="1"/>
</dbReference>
<protein>
    <submittedName>
        <fullName evidence="3">Similar to S.cerevisiae protein CMD1 (Calmodulin)</fullName>
    </submittedName>
</protein>
<dbReference type="OrthoDB" id="429467at2759"/>
<dbReference type="PANTHER" id="PTHR23049">
    <property type="entry name" value="MYOSIN REGULATORY LIGHT CHAIN 2"/>
    <property type="match status" value="1"/>
</dbReference>
<evidence type="ECO:0000256" key="1">
    <source>
        <dbReference type="ARBA" id="ARBA00022737"/>
    </source>
</evidence>
<dbReference type="OMA" id="THMARIL"/>
<dbReference type="VEuPathDB" id="FungiDB:MSYG_4120"/>
<accession>A0A1M8ABH5</accession>
<dbReference type="Proteomes" id="UP000186303">
    <property type="component" value="Chromosome 7"/>
</dbReference>
<organism evidence="3 4">
    <name type="scientific">Malassezia sympodialis (strain ATCC 42132)</name>
    <name type="common">Atopic eczema-associated yeast</name>
    <dbReference type="NCBI Taxonomy" id="1230383"/>
    <lineage>
        <taxon>Eukaryota</taxon>
        <taxon>Fungi</taxon>
        <taxon>Dikarya</taxon>
        <taxon>Basidiomycota</taxon>
        <taxon>Ustilaginomycotina</taxon>
        <taxon>Malasseziomycetes</taxon>
        <taxon>Malasseziales</taxon>
        <taxon>Malasseziaceae</taxon>
        <taxon>Malassezia</taxon>
    </lineage>
</organism>
<reference evidence="4" key="1">
    <citation type="journal article" date="2017" name="Nucleic Acids Res.">
        <title>Proteogenomics produces comprehensive and highly accurate protein-coding gene annotation in a complete genome assembly of Malassezia sympodialis.</title>
        <authorList>
            <person name="Zhu Y."/>
            <person name="Engstroem P.G."/>
            <person name="Tellgren-Roth C."/>
            <person name="Baudo C.D."/>
            <person name="Kennell J.C."/>
            <person name="Sun S."/>
            <person name="Billmyre R.B."/>
            <person name="Schroeder M.S."/>
            <person name="Andersson A."/>
            <person name="Holm T."/>
            <person name="Sigurgeirsson B."/>
            <person name="Wu G."/>
            <person name="Sankaranarayanan S.R."/>
            <person name="Siddharthan R."/>
            <person name="Sanyal K."/>
            <person name="Lundeberg J."/>
            <person name="Nystedt B."/>
            <person name="Boekhout T."/>
            <person name="Dawson T.L. Jr."/>
            <person name="Heitman J."/>
            <person name="Scheynius A."/>
            <person name="Lehtioe J."/>
        </authorList>
    </citation>
    <scope>NUCLEOTIDE SEQUENCE [LARGE SCALE GENOMIC DNA]</scope>
    <source>
        <strain evidence="4">ATCC 42132</strain>
    </source>
</reference>
<dbReference type="SUPFAM" id="SSF47473">
    <property type="entry name" value="EF-hand"/>
    <property type="match status" value="1"/>
</dbReference>
<dbReference type="EMBL" id="LT671827">
    <property type="protein sequence ID" value="SHO79770.1"/>
    <property type="molecule type" value="Genomic_DNA"/>
</dbReference>
<dbReference type="AlphaFoldDB" id="A0A1M8ABH5"/>
<proteinExistence type="predicted"/>
<evidence type="ECO:0000313" key="3">
    <source>
        <dbReference type="EMBL" id="SHO79770.1"/>
    </source>
</evidence>
<gene>
    <name evidence="3" type="ORF">MSYG_4120</name>
</gene>
<evidence type="ECO:0000313" key="4">
    <source>
        <dbReference type="Proteomes" id="UP000186303"/>
    </source>
</evidence>
<dbReference type="InterPro" id="IPR050403">
    <property type="entry name" value="Myosin_RLC"/>
</dbReference>
<dbReference type="GO" id="GO:0005509">
    <property type="term" value="F:calcium ion binding"/>
    <property type="evidence" value="ECO:0007669"/>
    <property type="project" value="InterPro"/>
</dbReference>
<evidence type="ECO:0000259" key="2">
    <source>
        <dbReference type="PROSITE" id="PS50222"/>
    </source>
</evidence>
<keyword evidence="1" id="KW-0677">Repeat</keyword>